<organism evidence="6 7">
    <name type="scientific">Strongylocentrotus purpuratus</name>
    <name type="common">Purple sea urchin</name>
    <dbReference type="NCBI Taxonomy" id="7668"/>
    <lineage>
        <taxon>Eukaryota</taxon>
        <taxon>Metazoa</taxon>
        <taxon>Echinodermata</taxon>
        <taxon>Eleutherozoa</taxon>
        <taxon>Echinozoa</taxon>
        <taxon>Echinoidea</taxon>
        <taxon>Euechinoidea</taxon>
        <taxon>Echinacea</taxon>
        <taxon>Camarodonta</taxon>
        <taxon>Echinidea</taxon>
        <taxon>Strongylocentrotidae</taxon>
        <taxon>Strongylocentrotus</taxon>
    </lineage>
</organism>
<dbReference type="GO" id="GO:0061512">
    <property type="term" value="P:protein localization to cilium"/>
    <property type="evidence" value="ECO:0000318"/>
    <property type="project" value="GO_Central"/>
</dbReference>
<evidence type="ECO:0000256" key="1">
    <source>
        <dbReference type="ARBA" id="ARBA00004496"/>
    </source>
</evidence>
<dbReference type="GO" id="GO:0005737">
    <property type="term" value="C:cytoplasm"/>
    <property type="evidence" value="ECO:0007669"/>
    <property type="project" value="UniProtKB-SubCell"/>
</dbReference>
<protein>
    <recommendedName>
        <fullName evidence="5">Tubby C-terminal domain-containing protein</fullName>
    </recommendedName>
</protein>
<dbReference type="PRINTS" id="PR01573">
    <property type="entry name" value="SUPERTUBBY"/>
</dbReference>
<evidence type="ECO:0000256" key="3">
    <source>
        <dbReference type="ARBA" id="ARBA00022490"/>
    </source>
</evidence>
<dbReference type="Gene3D" id="3.20.90.10">
    <property type="entry name" value="Tubby Protein, Chain A"/>
    <property type="match status" value="1"/>
</dbReference>
<feature type="compositionally biased region" description="Basic and acidic residues" evidence="4">
    <location>
        <begin position="109"/>
        <end position="123"/>
    </location>
</feature>
<comment type="subcellular location">
    <subcellularLocation>
        <location evidence="1">Cytoplasm</location>
    </subcellularLocation>
</comment>
<evidence type="ECO:0000313" key="7">
    <source>
        <dbReference type="Proteomes" id="UP000007110"/>
    </source>
</evidence>
<dbReference type="InterPro" id="IPR018066">
    <property type="entry name" value="Tubby_C_CS"/>
</dbReference>
<evidence type="ECO:0000256" key="4">
    <source>
        <dbReference type="SAM" id="MobiDB-lite"/>
    </source>
</evidence>
<dbReference type="PANTHER" id="PTHR16517">
    <property type="entry name" value="TUBBY-RELATED"/>
    <property type="match status" value="1"/>
</dbReference>
<dbReference type="Pfam" id="PF01167">
    <property type="entry name" value="Tub"/>
    <property type="match status" value="1"/>
</dbReference>
<dbReference type="InterPro" id="IPR000007">
    <property type="entry name" value="Tubby_C"/>
</dbReference>
<sequence>MDDDHSNSPNVIRQQKLEKQRALLKEKRMRHNQPLMVQPNEERQGSGGKTRRKVPEEVRPLVSPTHSSSASEGLQGIDGPAATYTLNNSGSFTTVQVLTVEESSTDPEPVPKSKGATETERKLKAMGISGTVPFEDPDDGIPTSTLPEAVIAPSNIGPAPPPYSTVQTTGYEAPAQNLSSSGYTAGGGGGFTTPTQPVQEKKQRPDSGNNNLGGAVGGVLDGPELDRFVLAPAPQGGSVRCRITRDKKGVDRSVYPTYYLHMERDDGRKQFLLAARRRKKSKTSNYLMTTDPTDLSRDGENFVGKLRANFMGTQFTIFDGGLAPGKPGALPDGGNIRNELSVVYYDTNVLGFKGPRKMTVIIPGMSLDHQRVEHKPRNERECMLERFKRKDMENLLELHNKTPVWNDDTQSYVLNFHGRVTQASVKNFQIVHDNDLDYIIMQFGRVGEEVFTMDYSYPLCAVQAFGITLSSFDHKLACE</sequence>
<dbReference type="GeneID" id="581162"/>
<feature type="region of interest" description="Disordered" evidence="4">
    <location>
        <begin position="100"/>
        <end position="137"/>
    </location>
</feature>
<dbReference type="EnsemblMetazoa" id="XM_030988526">
    <property type="protein sequence ID" value="XP_030844386"/>
    <property type="gene ID" value="LOC581162"/>
</dbReference>
<proteinExistence type="inferred from homology"/>
<keyword evidence="3" id="KW-0963">Cytoplasm</keyword>
<dbReference type="OMA" id="MYHRDTG"/>
<reference evidence="7" key="1">
    <citation type="submission" date="2015-02" db="EMBL/GenBank/DDBJ databases">
        <title>Genome sequencing for Strongylocentrotus purpuratus.</title>
        <authorList>
            <person name="Murali S."/>
            <person name="Liu Y."/>
            <person name="Vee V."/>
            <person name="English A."/>
            <person name="Wang M."/>
            <person name="Skinner E."/>
            <person name="Han Y."/>
            <person name="Muzny D.M."/>
            <person name="Worley K.C."/>
            <person name="Gibbs R.A."/>
        </authorList>
    </citation>
    <scope>NUCLEOTIDE SEQUENCE</scope>
</reference>
<evidence type="ECO:0000256" key="2">
    <source>
        <dbReference type="ARBA" id="ARBA00007129"/>
    </source>
</evidence>
<comment type="similarity">
    <text evidence="2">Belongs to the TUB family.</text>
</comment>
<dbReference type="InParanoid" id="A0A7M7T0A9"/>
<dbReference type="OrthoDB" id="8775810at2759"/>
<name>A0A7M7T0A9_STRPU</name>
<accession>A0A7M7T0A9</accession>
<dbReference type="PANTHER" id="PTHR16517:SF7">
    <property type="entry name" value="PROTEIN KING TUBBY"/>
    <property type="match status" value="1"/>
</dbReference>
<dbReference type="InterPro" id="IPR025659">
    <property type="entry name" value="Tubby-like_C"/>
</dbReference>
<dbReference type="AlphaFoldDB" id="A0A7M7T0A9"/>
<dbReference type="PROSITE" id="PS01200">
    <property type="entry name" value="TUB_1"/>
    <property type="match status" value="1"/>
</dbReference>
<feature type="region of interest" description="Disordered" evidence="4">
    <location>
        <begin position="179"/>
        <end position="215"/>
    </location>
</feature>
<evidence type="ECO:0000313" key="6">
    <source>
        <dbReference type="EnsemblMetazoa" id="XP_030844386"/>
    </source>
</evidence>
<keyword evidence="7" id="KW-1185">Reference proteome</keyword>
<dbReference type="FunFam" id="3.20.90.10:FF:000001">
    <property type="entry name" value="Tubby-like protein"/>
    <property type="match status" value="1"/>
</dbReference>
<dbReference type="GO" id="GO:0005929">
    <property type="term" value="C:cilium"/>
    <property type="evidence" value="ECO:0000318"/>
    <property type="project" value="GO_Central"/>
</dbReference>
<feature type="region of interest" description="Disordered" evidence="4">
    <location>
        <begin position="24"/>
        <end position="76"/>
    </location>
</feature>
<dbReference type="RefSeq" id="XP_030844386.1">
    <property type="nucleotide sequence ID" value="XM_030988526.1"/>
</dbReference>
<dbReference type="KEGG" id="spu:581162"/>
<reference evidence="6" key="2">
    <citation type="submission" date="2021-01" db="UniProtKB">
        <authorList>
            <consortium name="EnsemblMetazoa"/>
        </authorList>
    </citation>
    <scope>IDENTIFICATION</scope>
</reference>
<dbReference type="SUPFAM" id="SSF54518">
    <property type="entry name" value="Tubby C-terminal domain-like"/>
    <property type="match status" value="1"/>
</dbReference>
<feature type="domain" description="Tubby C-terminal" evidence="5">
    <location>
        <begin position="231"/>
        <end position="473"/>
    </location>
</feature>
<evidence type="ECO:0000259" key="5">
    <source>
        <dbReference type="Pfam" id="PF01167"/>
    </source>
</evidence>
<dbReference type="Proteomes" id="UP000007110">
    <property type="component" value="Unassembled WGS sequence"/>
</dbReference>